<gene>
    <name evidence="3" type="ORF">LTR78_006240</name>
</gene>
<evidence type="ECO:0000313" key="3">
    <source>
        <dbReference type="EMBL" id="KAK3674037.1"/>
    </source>
</evidence>
<keyword evidence="4" id="KW-1185">Reference proteome</keyword>
<feature type="region of interest" description="Disordered" evidence="2">
    <location>
        <begin position="56"/>
        <end position="86"/>
    </location>
</feature>
<evidence type="ECO:0000256" key="2">
    <source>
        <dbReference type="SAM" id="MobiDB-lite"/>
    </source>
</evidence>
<dbReference type="AlphaFoldDB" id="A0AAE0WLR2"/>
<evidence type="ECO:0000256" key="1">
    <source>
        <dbReference type="SAM" id="Coils"/>
    </source>
</evidence>
<comment type="caution">
    <text evidence="3">The sequence shown here is derived from an EMBL/GenBank/DDBJ whole genome shotgun (WGS) entry which is preliminary data.</text>
</comment>
<dbReference type="Proteomes" id="UP001274830">
    <property type="component" value="Unassembled WGS sequence"/>
</dbReference>
<reference evidence="3" key="1">
    <citation type="submission" date="2023-07" db="EMBL/GenBank/DDBJ databases">
        <title>Black Yeasts Isolated from many extreme environments.</title>
        <authorList>
            <person name="Coleine C."/>
            <person name="Stajich J.E."/>
            <person name="Selbmann L."/>
        </authorList>
    </citation>
    <scope>NUCLEOTIDE SEQUENCE</scope>
    <source>
        <strain evidence="3">CCFEE 5485</strain>
    </source>
</reference>
<protein>
    <submittedName>
        <fullName evidence="3">Uncharacterized protein</fullName>
    </submittedName>
</protein>
<sequence length="510" mass="57459">MPDAVNPTTKVTMPFTKLRGCARKVARKCGFLSLCRRSPRPALSIVEPVAGEQYQQPTFGRSKLRSSDFDEHSRQGASSVSKSPPGGEALGHFEESAIAASRIAKSLPTWIGGEEFEGLCTNNDPRIFLTCNGTETCLAFLPDAYLATALQEAVIENREVERARKFWVEKLAALFDIHEDLDAQIEALEQRLADRRNTHGNAKLETLPDQRCVLETLFKKRQRLETVQAECRESLNELYKYQREGIQKIICGFEQMFIDSHVLREEDDEMRSAMVNEDPYSILQNYSSELGSILALPGDSPAIDHARCIRRTSAYCDLRNTGNNETESIQLRLAAEQALIDDYFSARRRLDSMENTFDSRDQRFEDEVEERHRKLQAGLEVESQLAFDMRQLQEYRGMTQQVIESEQILEAVKAAALAAGVQIVASEISSGFVDDVHGGYASSSGGESAIERWMAKKPIDPTGKPDEVEIDDWDARSVDLCDSASLVAEGSKRRRIDRWKIQCADQMQVW</sequence>
<name>A0AAE0WLR2_9PEZI</name>
<feature type="coiled-coil region" evidence="1">
    <location>
        <begin position="171"/>
        <end position="244"/>
    </location>
</feature>
<dbReference type="EMBL" id="JAUTXT010000022">
    <property type="protein sequence ID" value="KAK3674037.1"/>
    <property type="molecule type" value="Genomic_DNA"/>
</dbReference>
<evidence type="ECO:0000313" key="4">
    <source>
        <dbReference type="Proteomes" id="UP001274830"/>
    </source>
</evidence>
<feature type="compositionally biased region" description="Basic and acidic residues" evidence="2">
    <location>
        <begin position="65"/>
        <end position="74"/>
    </location>
</feature>
<organism evidence="3 4">
    <name type="scientific">Recurvomyces mirabilis</name>
    <dbReference type="NCBI Taxonomy" id="574656"/>
    <lineage>
        <taxon>Eukaryota</taxon>
        <taxon>Fungi</taxon>
        <taxon>Dikarya</taxon>
        <taxon>Ascomycota</taxon>
        <taxon>Pezizomycotina</taxon>
        <taxon>Dothideomycetes</taxon>
        <taxon>Dothideomycetidae</taxon>
        <taxon>Mycosphaerellales</taxon>
        <taxon>Teratosphaeriaceae</taxon>
        <taxon>Recurvomyces</taxon>
    </lineage>
</organism>
<keyword evidence="1" id="KW-0175">Coiled coil</keyword>
<accession>A0AAE0WLR2</accession>
<proteinExistence type="predicted"/>